<evidence type="ECO:0000313" key="2">
    <source>
        <dbReference type="Proteomes" id="UP000580250"/>
    </source>
</evidence>
<dbReference type="Proteomes" id="UP000580250">
    <property type="component" value="Unassembled WGS sequence"/>
</dbReference>
<dbReference type="OrthoDB" id="9973206at2759"/>
<name>A0A6V7XWK7_MELEN</name>
<gene>
    <name evidence="1" type="ORF">MENT_LOCUS57440</name>
</gene>
<proteinExistence type="predicted"/>
<protein>
    <submittedName>
        <fullName evidence="1">Uncharacterized protein</fullName>
    </submittedName>
</protein>
<comment type="caution">
    <text evidence="1">The sequence shown here is derived from an EMBL/GenBank/DDBJ whole genome shotgun (WGS) entry which is preliminary data.</text>
</comment>
<organism evidence="1 2">
    <name type="scientific">Meloidogyne enterolobii</name>
    <name type="common">Root-knot nematode worm</name>
    <name type="synonym">Meloidogyne mayaguensis</name>
    <dbReference type="NCBI Taxonomy" id="390850"/>
    <lineage>
        <taxon>Eukaryota</taxon>
        <taxon>Metazoa</taxon>
        <taxon>Ecdysozoa</taxon>
        <taxon>Nematoda</taxon>
        <taxon>Chromadorea</taxon>
        <taxon>Rhabditida</taxon>
        <taxon>Tylenchina</taxon>
        <taxon>Tylenchomorpha</taxon>
        <taxon>Tylenchoidea</taxon>
        <taxon>Meloidogynidae</taxon>
        <taxon>Meloidogyninae</taxon>
        <taxon>Meloidogyne</taxon>
    </lineage>
</organism>
<dbReference type="EMBL" id="CAJEWN010002450">
    <property type="protein sequence ID" value="CAD2203742.1"/>
    <property type="molecule type" value="Genomic_DNA"/>
</dbReference>
<dbReference type="AlphaFoldDB" id="A0A6V7XWK7"/>
<reference evidence="1 2" key="1">
    <citation type="submission" date="2020-08" db="EMBL/GenBank/DDBJ databases">
        <authorList>
            <person name="Koutsovoulos G."/>
            <person name="Danchin GJ E."/>
        </authorList>
    </citation>
    <scope>NUCLEOTIDE SEQUENCE [LARGE SCALE GENOMIC DNA]</scope>
</reference>
<evidence type="ECO:0000313" key="1">
    <source>
        <dbReference type="EMBL" id="CAD2203742.1"/>
    </source>
</evidence>
<accession>A0A6V7XWK7</accession>
<sequence>MTSFYIIIPSNTNIEGNRTNSFRVRLPHKLQFNSEWHVGLAVMVYPHSWPSLGTNSEQTVTVYWKSGDVVQFSVPSNTLTNPQHLKDNLDRSLNKGSEALVEKFRSFHIEYTNKLKELRTQAKDKYKRLKELSQKRTEPVSNVTSEEHVIISEDTEVPSLKSEDEIFTDLVNIENLKMTSDFKQIISVTNEVGFDPWIRVFRKPRLACNFEFHSYKNRFSLHIDSEYVEKIELTEQLAYILGFDRQILTETCIANFMPDMRGGVSCFHVYAPGLIEPMVIGDVTAPVLRIVTIRGKQDEIIEEQFLCVQYHKLLVKEISEIFIEIRTSGGTLMPFQYGTCTLTLHFKKLHTFNNE</sequence>